<reference evidence="1" key="1">
    <citation type="submission" date="2014-11" db="EMBL/GenBank/DDBJ databases">
        <authorList>
            <person name="Amaro Gonzalez C."/>
        </authorList>
    </citation>
    <scope>NUCLEOTIDE SEQUENCE</scope>
</reference>
<sequence length="50" mass="6052">MKTLFPFYSLKTIHRKKIFFHSCELSMFKNLIFITNESHCYCQCALLYVI</sequence>
<name>A0A0E9R9G5_ANGAN</name>
<evidence type="ECO:0000313" key="1">
    <source>
        <dbReference type="EMBL" id="JAH24983.1"/>
    </source>
</evidence>
<dbReference type="EMBL" id="GBXM01083594">
    <property type="protein sequence ID" value="JAH24983.1"/>
    <property type="molecule type" value="Transcribed_RNA"/>
</dbReference>
<accession>A0A0E9R9G5</accession>
<organism evidence="1">
    <name type="scientific">Anguilla anguilla</name>
    <name type="common">European freshwater eel</name>
    <name type="synonym">Muraena anguilla</name>
    <dbReference type="NCBI Taxonomy" id="7936"/>
    <lineage>
        <taxon>Eukaryota</taxon>
        <taxon>Metazoa</taxon>
        <taxon>Chordata</taxon>
        <taxon>Craniata</taxon>
        <taxon>Vertebrata</taxon>
        <taxon>Euteleostomi</taxon>
        <taxon>Actinopterygii</taxon>
        <taxon>Neopterygii</taxon>
        <taxon>Teleostei</taxon>
        <taxon>Anguilliformes</taxon>
        <taxon>Anguillidae</taxon>
        <taxon>Anguilla</taxon>
    </lineage>
</organism>
<dbReference type="AlphaFoldDB" id="A0A0E9R9G5"/>
<protein>
    <submittedName>
        <fullName evidence="1">Uncharacterized protein</fullName>
    </submittedName>
</protein>
<proteinExistence type="predicted"/>
<reference evidence="1" key="2">
    <citation type="journal article" date="2015" name="Fish Shellfish Immunol.">
        <title>Early steps in the European eel (Anguilla anguilla)-Vibrio vulnificus interaction in the gills: Role of the RtxA13 toxin.</title>
        <authorList>
            <person name="Callol A."/>
            <person name="Pajuelo D."/>
            <person name="Ebbesson L."/>
            <person name="Teles M."/>
            <person name="MacKenzie S."/>
            <person name="Amaro C."/>
        </authorList>
    </citation>
    <scope>NUCLEOTIDE SEQUENCE</scope>
</reference>